<dbReference type="AlphaFoldDB" id="A0A3G2CD29"/>
<name>A0A3G2CD29_CITFR</name>
<dbReference type="Pfam" id="PF13289">
    <property type="entry name" value="SIR2_2"/>
    <property type="match status" value="1"/>
</dbReference>
<organism evidence="1">
    <name type="scientific">Citrobacter freundii</name>
    <dbReference type="NCBI Taxonomy" id="546"/>
    <lineage>
        <taxon>Bacteria</taxon>
        <taxon>Pseudomonadati</taxon>
        <taxon>Pseudomonadota</taxon>
        <taxon>Gammaproteobacteria</taxon>
        <taxon>Enterobacterales</taxon>
        <taxon>Enterobacteriaceae</taxon>
        <taxon>Citrobacter</taxon>
        <taxon>Citrobacter freundii complex</taxon>
    </lineage>
</organism>
<accession>A0A3G2CD29</accession>
<sequence>MATYRAYYGQDRDREYFERIFQSANINFIIGSGASLPAISVLGDIESELEALVRAGNDDEYFSKSESFLDNVWKANNVLLKRSRPAEVILPTLIDDVVSTQNNYAKLMRALEMLLTRRRTGLLPRRINLFTTNYDLFIEDAAVKNNNVILNDGFRQRADIYNRTVFDAKCFYQTIHATGNLYNYSVELPTVNLIKLHGSLSWHSYDKEIYYSIKDMKPVAFNTPKEKQDWVMSHQLVLPRKDKFRETLLENVYYDLLRTYSNELDKEGSLLIVFGFSFADEHIETLTKKALRNATLKIVIFAYNEAAKDLFLGKFRDYSNVDVVFTPGAPLDFKKMNEIITSFLGGMK</sequence>
<evidence type="ECO:0000313" key="1">
    <source>
        <dbReference type="EMBL" id="AYM50556.1"/>
    </source>
</evidence>
<geneLocation type="plasmid" evidence="1">
    <name>p02085-tetA</name>
</geneLocation>
<proteinExistence type="predicted"/>
<reference evidence="1" key="1">
    <citation type="submission" date="2018-06" db="EMBL/GenBank/DDBJ databases">
        <title>Complete sequence of p02085-tetA.</title>
        <authorList>
            <person name="Jing Y."/>
            <person name="Luo Y."/>
            <person name="Zhou D."/>
        </authorList>
    </citation>
    <scope>NUCLEOTIDE SEQUENCE</scope>
    <source>
        <strain evidence="1">1509-02085</strain>
        <plasmid evidence="1">p02085-tetA</plasmid>
    </source>
</reference>
<dbReference type="EMBL" id="MH477637">
    <property type="protein sequence ID" value="AYM50556.1"/>
    <property type="molecule type" value="Genomic_DNA"/>
</dbReference>
<protein>
    <submittedName>
        <fullName evidence="1">Uncharacterized protein</fullName>
    </submittedName>
</protein>
<dbReference type="RefSeq" id="WP_032621004.1">
    <property type="nucleotide sequence ID" value="NZ_CP158492.1"/>
</dbReference>
<keyword evidence="1" id="KW-0614">Plasmid</keyword>